<dbReference type="Pfam" id="PF05191">
    <property type="entry name" value="ADK_lid"/>
    <property type="match status" value="1"/>
</dbReference>
<organism evidence="10 11">
    <name type="scientific">Metamycoplasma faucium</name>
    <dbReference type="NCBI Taxonomy" id="56142"/>
    <lineage>
        <taxon>Bacteria</taxon>
        <taxon>Bacillati</taxon>
        <taxon>Mycoplasmatota</taxon>
        <taxon>Mycoplasmoidales</taxon>
        <taxon>Metamycoplasmataceae</taxon>
        <taxon>Metamycoplasma</taxon>
    </lineage>
</organism>
<evidence type="ECO:0000256" key="6">
    <source>
        <dbReference type="HAMAP-Rule" id="MF_00235"/>
    </source>
</evidence>
<keyword evidence="4 6" id="KW-0418">Kinase</keyword>
<keyword evidence="2 6" id="KW-0545">Nucleotide biosynthesis</keyword>
<dbReference type="SUPFAM" id="SSF57774">
    <property type="entry name" value="Microbial and mitochondrial ADK, insert 'zinc finger' domain"/>
    <property type="match status" value="1"/>
</dbReference>
<dbReference type="InterPro" id="IPR000850">
    <property type="entry name" value="Adenylat/UMP-CMP_kin"/>
</dbReference>
<evidence type="ECO:0000256" key="2">
    <source>
        <dbReference type="ARBA" id="ARBA00022727"/>
    </source>
</evidence>
<comment type="subcellular location">
    <subcellularLocation>
        <location evidence="6 8">Cytoplasm</location>
    </subcellularLocation>
</comment>
<gene>
    <name evidence="6" type="primary">adk</name>
    <name evidence="10" type="ORF">LQ356_02160</name>
</gene>
<feature type="binding site" evidence="6">
    <location>
        <begin position="95"/>
        <end position="98"/>
    </location>
    <ligand>
        <name>AMP</name>
        <dbReference type="ChEBI" id="CHEBI:456215"/>
    </ligand>
</feature>
<dbReference type="HAMAP" id="MF_00235">
    <property type="entry name" value="Adenylate_kinase_Adk"/>
    <property type="match status" value="1"/>
</dbReference>
<feature type="region of interest" description="NMP" evidence="6">
    <location>
        <begin position="39"/>
        <end position="68"/>
    </location>
</feature>
<comment type="pathway">
    <text evidence="6">Purine metabolism; AMP biosynthesis via salvage pathway; AMP from ADP: step 1/1.</text>
</comment>
<sequence>MIKNNSFKLPNLILLGPPGAGKGSLASKLASLYGYYQLSTGDMFRSEIRNKSPLGLKIKSILDSGAYVSDDITNELVEKTLLELQKQNKPFILDGYPRTLDQAGFLKSLEAKNINIDQVILLEITPEQIISRLEKRRICPNCKTIYHMQYNPPKDYIHCNNESCQNVEVIKRADDNPEIIKNRIKIYEQQTSMLINYYEKANILIKLNSYRPIDEIVKDTSKELGI</sequence>
<keyword evidence="3 6" id="KW-0547">Nucleotide-binding</keyword>
<dbReference type="PANTHER" id="PTHR23359">
    <property type="entry name" value="NUCLEOTIDE KINASE"/>
    <property type="match status" value="1"/>
</dbReference>
<dbReference type="PROSITE" id="PS00113">
    <property type="entry name" value="ADENYLATE_KINASE"/>
    <property type="match status" value="1"/>
</dbReference>
<dbReference type="RefSeq" id="WP_405311193.1">
    <property type="nucleotide sequence ID" value="NZ_CP088155.1"/>
</dbReference>
<evidence type="ECO:0000256" key="3">
    <source>
        <dbReference type="ARBA" id="ARBA00022741"/>
    </source>
</evidence>
<dbReference type="PRINTS" id="PR00094">
    <property type="entry name" value="ADENYLTKNASE"/>
</dbReference>
<comment type="function">
    <text evidence="6">Catalyzes the reversible transfer of the terminal phosphate group between ATP and AMP. Plays an important role in cellular energy homeostasis and in adenine nucleotide metabolism.</text>
</comment>
<reference evidence="10" key="1">
    <citation type="submission" date="2021-11" db="EMBL/GenBank/DDBJ databases">
        <title>The first genome sequence of unculturable Mycoplasma faucium obtained by de novo assembly of metagenomic reads.</title>
        <authorList>
            <person name="Sabat A.J."/>
            <person name="Bathoorn E."/>
            <person name="Akkerboom V."/>
            <person name="Friedrich A.W."/>
        </authorList>
    </citation>
    <scope>NUCLEOTIDE SEQUENCE [LARGE SCALE GENOMIC DNA]</scope>
    <source>
        <strain evidence="10">UMCG-MFM1</strain>
    </source>
</reference>
<feature type="binding site" evidence="6">
    <location>
        <position position="102"/>
    </location>
    <ligand>
        <name>AMP</name>
        <dbReference type="ChEBI" id="CHEBI:456215"/>
    </ligand>
</feature>
<keyword evidence="11" id="KW-1185">Reference proteome</keyword>
<dbReference type="Gene3D" id="3.40.50.300">
    <property type="entry name" value="P-loop containing nucleotide triphosphate hydrolases"/>
    <property type="match status" value="1"/>
</dbReference>
<feature type="binding site" evidence="6">
    <location>
        <position position="45"/>
    </location>
    <ligand>
        <name>AMP</name>
        <dbReference type="ChEBI" id="CHEBI:456215"/>
    </ligand>
</feature>
<dbReference type="NCBIfam" id="TIGR01351">
    <property type="entry name" value="adk"/>
    <property type="match status" value="1"/>
</dbReference>
<dbReference type="EC" id="2.7.4.3" evidence="6 8"/>
<comment type="catalytic activity">
    <reaction evidence="6 8">
        <text>AMP + ATP = 2 ADP</text>
        <dbReference type="Rhea" id="RHEA:12973"/>
        <dbReference type="ChEBI" id="CHEBI:30616"/>
        <dbReference type="ChEBI" id="CHEBI:456215"/>
        <dbReference type="ChEBI" id="CHEBI:456216"/>
        <dbReference type="EC" id="2.7.4.3"/>
    </reaction>
</comment>
<proteinExistence type="inferred from homology"/>
<dbReference type="NCBIfam" id="NF001381">
    <property type="entry name" value="PRK00279.1-3"/>
    <property type="match status" value="1"/>
</dbReference>
<keyword evidence="5 6" id="KW-0067">ATP-binding</keyword>
<evidence type="ECO:0000313" key="11">
    <source>
        <dbReference type="Proteomes" id="UP001622612"/>
    </source>
</evidence>
<feature type="binding site" evidence="6">
    <location>
        <begin position="19"/>
        <end position="24"/>
    </location>
    <ligand>
        <name>ATP</name>
        <dbReference type="ChEBI" id="CHEBI:30616"/>
    </ligand>
</feature>
<dbReference type="Proteomes" id="UP001622612">
    <property type="component" value="Chromosome"/>
</dbReference>
<protein>
    <recommendedName>
        <fullName evidence="6 8">Adenylate kinase</fullName>
        <shortName evidence="6">AK</shortName>
        <ecNumber evidence="6 8">2.7.4.3</ecNumber>
    </recommendedName>
    <alternativeName>
        <fullName evidence="6">ATP-AMP transphosphorylase</fullName>
    </alternativeName>
    <alternativeName>
        <fullName evidence="6">ATP:AMP phosphotransferase</fullName>
    </alternativeName>
    <alternativeName>
        <fullName evidence="6">Adenylate monophosphate kinase</fullName>
    </alternativeName>
</protein>
<comment type="subunit">
    <text evidence="6 8">Monomer.</text>
</comment>
<evidence type="ECO:0000256" key="4">
    <source>
        <dbReference type="ARBA" id="ARBA00022777"/>
    </source>
</evidence>
<keyword evidence="6" id="KW-0963">Cytoplasm</keyword>
<evidence type="ECO:0000259" key="9">
    <source>
        <dbReference type="Pfam" id="PF05191"/>
    </source>
</evidence>
<comment type="caution">
    <text evidence="6">Lacks conserved residue(s) required for the propagation of feature annotation.</text>
</comment>
<comment type="domain">
    <text evidence="6">Consists of three domains, a large central CORE domain and two small peripheral domains, NMPbind and LID, which undergo movements during catalysis. The LID domain closes over the site of phosphoryl transfer upon ATP binding. Assembling and dissambling the active center during each catalytic cycle provides an effective means to prevent ATP hydrolysis.</text>
</comment>
<dbReference type="InterPro" id="IPR007862">
    <property type="entry name" value="Adenylate_kinase_lid-dom"/>
</dbReference>
<dbReference type="SUPFAM" id="SSF52540">
    <property type="entry name" value="P-loop containing nucleoside triphosphate hydrolases"/>
    <property type="match status" value="1"/>
</dbReference>
<feature type="binding site" evidence="6">
    <location>
        <position position="136"/>
    </location>
    <ligand>
        <name>ATP</name>
        <dbReference type="ChEBI" id="CHEBI:30616"/>
    </ligand>
</feature>
<comment type="similarity">
    <text evidence="6 7">Belongs to the adenylate kinase family.</text>
</comment>
<evidence type="ECO:0000256" key="5">
    <source>
        <dbReference type="ARBA" id="ARBA00022840"/>
    </source>
</evidence>
<dbReference type="InterPro" id="IPR006259">
    <property type="entry name" value="Adenyl_kin_sub"/>
</dbReference>
<feature type="domain" description="Adenylate kinase active site lid" evidence="9">
    <location>
        <begin position="136"/>
        <end position="174"/>
    </location>
</feature>
<feature type="binding site" evidence="6">
    <location>
        <position position="172"/>
    </location>
    <ligand>
        <name>AMP</name>
        <dbReference type="ChEBI" id="CHEBI:456215"/>
    </ligand>
</feature>
<dbReference type="Pfam" id="PF00406">
    <property type="entry name" value="ADK"/>
    <property type="match status" value="1"/>
</dbReference>
<feature type="binding site" evidence="6">
    <location>
        <position position="40"/>
    </location>
    <ligand>
        <name>AMP</name>
        <dbReference type="ChEBI" id="CHEBI:456215"/>
    </ligand>
</feature>
<evidence type="ECO:0000256" key="7">
    <source>
        <dbReference type="RuleBase" id="RU003330"/>
    </source>
</evidence>
<evidence type="ECO:0000256" key="1">
    <source>
        <dbReference type="ARBA" id="ARBA00022679"/>
    </source>
</evidence>
<name>A0ABZ2TKT3_9BACT</name>
<dbReference type="InterPro" id="IPR027417">
    <property type="entry name" value="P-loop_NTPase"/>
</dbReference>
<dbReference type="InterPro" id="IPR036193">
    <property type="entry name" value="ADK_active_lid_dom_sf"/>
</dbReference>
<feature type="binding site" evidence="6">
    <location>
        <begin position="66"/>
        <end position="68"/>
    </location>
    <ligand>
        <name>AMP</name>
        <dbReference type="ChEBI" id="CHEBI:456215"/>
    </ligand>
</feature>
<dbReference type="GO" id="GO:0004017">
    <property type="term" value="F:AMP kinase activity"/>
    <property type="evidence" value="ECO:0007669"/>
    <property type="project" value="UniProtKB-EC"/>
</dbReference>
<dbReference type="CDD" id="cd01428">
    <property type="entry name" value="ADK"/>
    <property type="match status" value="1"/>
</dbReference>
<evidence type="ECO:0000256" key="8">
    <source>
        <dbReference type="RuleBase" id="RU003331"/>
    </source>
</evidence>
<dbReference type="EMBL" id="CP088155">
    <property type="protein sequence ID" value="WYM97007.1"/>
    <property type="molecule type" value="Genomic_DNA"/>
</dbReference>
<evidence type="ECO:0000313" key="10">
    <source>
        <dbReference type="EMBL" id="WYM97007.1"/>
    </source>
</evidence>
<feature type="binding site" evidence="6">
    <location>
        <position position="211"/>
    </location>
    <ligand>
        <name>ATP</name>
        <dbReference type="ChEBI" id="CHEBI:30616"/>
    </ligand>
</feature>
<accession>A0ABZ2TKT3</accession>
<feature type="binding site" evidence="6">
    <location>
        <begin position="145"/>
        <end position="146"/>
    </location>
    <ligand>
        <name>ATP</name>
        <dbReference type="ChEBI" id="CHEBI:30616"/>
    </ligand>
</feature>
<keyword evidence="1 6" id="KW-0808">Transferase</keyword>
<feature type="binding site" evidence="6">
    <location>
        <position position="183"/>
    </location>
    <ligand>
        <name>AMP</name>
        <dbReference type="ChEBI" id="CHEBI:456215"/>
    </ligand>
</feature>
<dbReference type="InterPro" id="IPR033690">
    <property type="entry name" value="Adenylat_kinase_CS"/>
</dbReference>